<organism evidence="2 3">
    <name type="scientific">Solilutibacter pythonis</name>
    <dbReference type="NCBI Taxonomy" id="2483112"/>
    <lineage>
        <taxon>Bacteria</taxon>
        <taxon>Pseudomonadati</taxon>
        <taxon>Pseudomonadota</taxon>
        <taxon>Gammaproteobacteria</taxon>
        <taxon>Lysobacterales</taxon>
        <taxon>Lysobacteraceae</taxon>
        <taxon>Solilutibacter</taxon>
    </lineage>
</organism>
<evidence type="ECO:0000313" key="3">
    <source>
        <dbReference type="Proteomes" id="UP000275012"/>
    </source>
</evidence>
<dbReference type="AlphaFoldDB" id="A0A3M2HM39"/>
<keyword evidence="3" id="KW-1185">Reference proteome</keyword>
<dbReference type="SUPFAM" id="SSF55729">
    <property type="entry name" value="Acyl-CoA N-acyltransferases (Nat)"/>
    <property type="match status" value="1"/>
</dbReference>
<feature type="domain" description="N-acetyltransferase" evidence="1">
    <location>
        <begin position="1"/>
        <end position="146"/>
    </location>
</feature>
<gene>
    <name evidence="2" type="ORF">EBB59_11720</name>
</gene>
<dbReference type="Proteomes" id="UP000275012">
    <property type="component" value="Unassembled WGS sequence"/>
</dbReference>
<dbReference type="GO" id="GO:0016747">
    <property type="term" value="F:acyltransferase activity, transferring groups other than amino-acyl groups"/>
    <property type="evidence" value="ECO:0007669"/>
    <property type="project" value="InterPro"/>
</dbReference>
<protein>
    <submittedName>
        <fullName evidence="2">N-acetyltransferase</fullName>
    </submittedName>
</protein>
<evidence type="ECO:0000259" key="1">
    <source>
        <dbReference type="PROSITE" id="PS51186"/>
    </source>
</evidence>
<dbReference type="OrthoDB" id="9797178at2"/>
<accession>A0A3M2HM39</accession>
<keyword evidence="2" id="KW-0808">Transferase</keyword>
<evidence type="ECO:0000313" key="2">
    <source>
        <dbReference type="EMBL" id="RMH88640.1"/>
    </source>
</evidence>
<proteinExistence type="predicted"/>
<sequence length="164" mass="17317">MRAEDTGDADAIHLVVQAAFREAAHRGGSEQHIVDALRRDGRLSLSLVAEFGGEIIGHLAASPVTIDGHDLGWHGLGPLSVRPDWQRRGIGQRLVTEALARLRAEGGAGCVVLGEPGYYGRFGFHAGPALHLPGMPAEYFQSLPFDTATPEGEVAFAPAFAATA</sequence>
<name>A0A3M2HM39_9GAMM</name>
<dbReference type="Pfam" id="PF00583">
    <property type="entry name" value="Acetyltransf_1"/>
    <property type="match status" value="1"/>
</dbReference>
<dbReference type="InterPro" id="IPR016181">
    <property type="entry name" value="Acyl_CoA_acyltransferase"/>
</dbReference>
<dbReference type="Gene3D" id="3.40.630.30">
    <property type="match status" value="1"/>
</dbReference>
<dbReference type="PROSITE" id="PS51186">
    <property type="entry name" value="GNAT"/>
    <property type="match status" value="1"/>
</dbReference>
<reference evidence="2 3" key="1">
    <citation type="submission" date="2018-10" db="EMBL/GenBank/DDBJ databases">
        <title>Proposal of Lysobacter pythonis sp. nov. isolated from royal pythons (Python regius).</title>
        <authorList>
            <person name="Hans-Juergen B."/>
            <person name="Huptas C."/>
            <person name="Sandra B."/>
            <person name="Igor L."/>
            <person name="Joachim S."/>
            <person name="Siegfried S."/>
            <person name="Mareike W."/>
            <person name="Peter K."/>
        </authorList>
    </citation>
    <scope>NUCLEOTIDE SEQUENCE [LARGE SCALE GENOMIC DNA]</scope>
    <source>
        <strain evidence="2 3">4284/11</strain>
    </source>
</reference>
<dbReference type="InterPro" id="IPR000182">
    <property type="entry name" value="GNAT_dom"/>
</dbReference>
<dbReference type="CDD" id="cd04301">
    <property type="entry name" value="NAT_SF"/>
    <property type="match status" value="1"/>
</dbReference>
<comment type="caution">
    <text evidence="2">The sequence shown here is derived from an EMBL/GenBank/DDBJ whole genome shotgun (WGS) entry which is preliminary data.</text>
</comment>
<dbReference type="EMBL" id="RFLY01000019">
    <property type="protein sequence ID" value="RMH88640.1"/>
    <property type="molecule type" value="Genomic_DNA"/>
</dbReference>